<gene>
    <name evidence="10" type="ORF">F0145_16730</name>
</gene>
<dbReference type="EMBL" id="VWSF01000014">
    <property type="protein sequence ID" value="KAA5543292.1"/>
    <property type="molecule type" value="Genomic_DNA"/>
</dbReference>
<comment type="similarity">
    <text evidence="1 7">Belongs to the peptidase M3 family.</text>
</comment>
<evidence type="ECO:0000256" key="4">
    <source>
        <dbReference type="ARBA" id="ARBA00022801"/>
    </source>
</evidence>
<dbReference type="PANTHER" id="PTHR11804">
    <property type="entry name" value="PROTEASE M3 THIMET OLIGOPEPTIDASE-RELATED"/>
    <property type="match status" value="1"/>
</dbReference>
<dbReference type="GO" id="GO:0006518">
    <property type="term" value="P:peptide metabolic process"/>
    <property type="evidence" value="ECO:0007669"/>
    <property type="project" value="TreeGrafter"/>
</dbReference>
<sequence>MHPTINIQPIKPFLLVMALLLVFASCPATAQNSKPRNPLLPELNGVINFKAVTVADIKNATDQAIADTKANLQNIYAIKPGQHTFANTMLASDNLSDKFVSVLTGVNILANASPDTALLKQAQKSLEILDKLSNELELDEKLYAAVKAYSQSVEAKKLTGARQKFVRETIESYERNGFALTPEKRKELQEINNKISELGLAFDRNIAAHKDYLLVSEADMQGLPEDYRKSRKKEGDKYIITLDGPSYTTFMRYAVSEQARRQLYIKYYNRAADKNLDVLKQLLAERQKMANLLGYPTYAAYRTADRMVKTPDAVWQFENNLIARVKQKTQQDVAELLAVKQAYLKNPTATTLSPWETAFYNDQLMRTKYQLDQEQLKEYFALDNVLSGLFQITQNLFNIQYSEVKNASVWHPEVRLFEVKQNGATIGRFYLDLHPRDNKYTHAACFPIRKGKQYGKTYQLPTAALICNFNAPTADKPALLTHSQVNTFFHEFGHVLHNMLTKAELGSQSGTSVKRDFVEAPSQIFENWVWDYNALKLFAKHYKTGEILPAALHQKMLAARNVGSGIAASQQIFYGILDFTLHDKFNPNGTQTSTDLVKELQNSILPFSYLEGTNMQAAFGHLNGYGASYYGYLWSKVYAEDMFSVFQKNGILDAKTGARYRDIILASGASRDEYELVKEFLGREPNPEAFFKSLGI</sequence>
<feature type="domain" description="Peptidase M3A/M3B catalytic" evidence="9">
    <location>
        <begin position="250"/>
        <end position="695"/>
    </location>
</feature>
<name>A0A5M6DAI1_9BACT</name>
<proteinExistence type="inferred from homology"/>
<dbReference type="Gene3D" id="1.20.1050.40">
    <property type="entry name" value="Endopeptidase. Chain P, domain 1"/>
    <property type="match status" value="1"/>
</dbReference>
<dbReference type="GO" id="GO:0005829">
    <property type="term" value="C:cytosol"/>
    <property type="evidence" value="ECO:0007669"/>
    <property type="project" value="UniProtKB-ARBA"/>
</dbReference>
<evidence type="ECO:0000256" key="8">
    <source>
        <dbReference type="SAM" id="SignalP"/>
    </source>
</evidence>
<dbReference type="Gene3D" id="1.10.1370.10">
    <property type="entry name" value="Neurolysin, domain 3"/>
    <property type="match status" value="1"/>
</dbReference>
<dbReference type="Gene3D" id="3.40.390.10">
    <property type="entry name" value="Collagenase (Catalytic Domain)"/>
    <property type="match status" value="1"/>
</dbReference>
<feature type="signal peptide" evidence="8">
    <location>
        <begin position="1"/>
        <end position="30"/>
    </location>
</feature>
<evidence type="ECO:0000313" key="10">
    <source>
        <dbReference type="EMBL" id="KAA5543292.1"/>
    </source>
</evidence>
<dbReference type="Proteomes" id="UP000323426">
    <property type="component" value="Unassembled WGS sequence"/>
</dbReference>
<protein>
    <submittedName>
        <fullName evidence="10">Zn-dependent oligopeptidase</fullName>
    </submittedName>
</protein>
<dbReference type="InterPro" id="IPR024079">
    <property type="entry name" value="MetalloPept_cat_dom_sf"/>
</dbReference>
<organism evidence="10 11">
    <name type="scientific">Adhaeribacter rhizoryzae</name>
    <dbReference type="NCBI Taxonomy" id="2607907"/>
    <lineage>
        <taxon>Bacteria</taxon>
        <taxon>Pseudomonadati</taxon>
        <taxon>Bacteroidota</taxon>
        <taxon>Cytophagia</taxon>
        <taxon>Cytophagales</taxon>
        <taxon>Hymenobacteraceae</taxon>
        <taxon>Adhaeribacter</taxon>
    </lineage>
</organism>
<keyword evidence="11" id="KW-1185">Reference proteome</keyword>
<evidence type="ECO:0000259" key="9">
    <source>
        <dbReference type="Pfam" id="PF01432"/>
    </source>
</evidence>
<keyword evidence="8" id="KW-0732">Signal</keyword>
<dbReference type="PANTHER" id="PTHR11804:SF84">
    <property type="entry name" value="SACCHAROLYSIN"/>
    <property type="match status" value="1"/>
</dbReference>
<comment type="cofactor">
    <cofactor evidence="7">
        <name>Zn(2+)</name>
        <dbReference type="ChEBI" id="CHEBI:29105"/>
    </cofactor>
    <text evidence="7">Binds 1 zinc ion.</text>
</comment>
<dbReference type="CDD" id="cd06455">
    <property type="entry name" value="M3A_TOP"/>
    <property type="match status" value="1"/>
</dbReference>
<dbReference type="FunFam" id="3.40.390.10:FF:000009">
    <property type="entry name" value="Oligopeptidase A"/>
    <property type="match status" value="1"/>
</dbReference>
<dbReference type="InterPro" id="IPR045090">
    <property type="entry name" value="Pept_M3A_M3B"/>
</dbReference>
<dbReference type="GO" id="GO:0004222">
    <property type="term" value="F:metalloendopeptidase activity"/>
    <property type="evidence" value="ECO:0007669"/>
    <property type="project" value="InterPro"/>
</dbReference>
<keyword evidence="6 7" id="KW-0482">Metalloprotease</keyword>
<evidence type="ECO:0000256" key="3">
    <source>
        <dbReference type="ARBA" id="ARBA00022723"/>
    </source>
</evidence>
<keyword evidence="5 7" id="KW-0862">Zinc</keyword>
<keyword evidence="2 7" id="KW-0645">Protease</keyword>
<evidence type="ECO:0000256" key="7">
    <source>
        <dbReference type="RuleBase" id="RU003435"/>
    </source>
</evidence>
<comment type="caution">
    <text evidence="10">The sequence shown here is derived from an EMBL/GenBank/DDBJ whole genome shotgun (WGS) entry which is preliminary data.</text>
</comment>
<keyword evidence="3 7" id="KW-0479">Metal-binding</keyword>
<dbReference type="Pfam" id="PF01432">
    <property type="entry name" value="Peptidase_M3"/>
    <property type="match status" value="1"/>
</dbReference>
<keyword evidence="4 7" id="KW-0378">Hydrolase</keyword>
<dbReference type="GO" id="GO:0046872">
    <property type="term" value="F:metal ion binding"/>
    <property type="evidence" value="ECO:0007669"/>
    <property type="project" value="UniProtKB-UniRule"/>
</dbReference>
<accession>A0A5M6DAI1</accession>
<dbReference type="GO" id="GO:0006508">
    <property type="term" value="P:proteolysis"/>
    <property type="evidence" value="ECO:0007669"/>
    <property type="project" value="UniProtKB-KW"/>
</dbReference>
<dbReference type="RefSeq" id="WP_150090015.1">
    <property type="nucleotide sequence ID" value="NZ_VWSF01000014.1"/>
</dbReference>
<evidence type="ECO:0000256" key="5">
    <source>
        <dbReference type="ARBA" id="ARBA00022833"/>
    </source>
</evidence>
<evidence type="ECO:0000313" key="11">
    <source>
        <dbReference type="Proteomes" id="UP000323426"/>
    </source>
</evidence>
<dbReference type="InterPro" id="IPR024077">
    <property type="entry name" value="Neurolysin/TOP_dom2"/>
</dbReference>
<dbReference type="InterPro" id="IPR024080">
    <property type="entry name" value="Neurolysin/TOP_N"/>
</dbReference>
<evidence type="ECO:0000256" key="2">
    <source>
        <dbReference type="ARBA" id="ARBA00022670"/>
    </source>
</evidence>
<feature type="chain" id="PRO_5024379270" evidence="8">
    <location>
        <begin position="31"/>
        <end position="696"/>
    </location>
</feature>
<dbReference type="SUPFAM" id="SSF55486">
    <property type="entry name" value="Metalloproteases ('zincins'), catalytic domain"/>
    <property type="match status" value="1"/>
</dbReference>
<evidence type="ECO:0000256" key="1">
    <source>
        <dbReference type="ARBA" id="ARBA00006040"/>
    </source>
</evidence>
<dbReference type="InterPro" id="IPR001567">
    <property type="entry name" value="Pept_M3A_M3B_dom"/>
</dbReference>
<dbReference type="AlphaFoldDB" id="A0A5M6DAI1"/>
<evidence type="ECO:0000256" key="6">
    <source>
        <dbReference type="ARBA" id="ARBA00023049"/>
    </source>
</evidence>
<reference evidence="10 11" key="1">
    <citation type="submission" date="2019-09" db="EMBL/GenBank/DDBJ databases">
        <title>Genome sequence and assembly of Adhaeribacter sp.</title>
        <authorList>
            <person name="Chhetri G."/>
        </authorList>
    </citation>
    <scope>NUCLEOTIDE SEQUENCE [LARGE SCALE GENOMIC DNA]</scope>
    <source>
        <strain evidence="10 11">DK36</strain>
    </source>
</reference>